<reference evidence="1" key="1">
    <citation type="submission" date="2013-07" db="EMBL/GenBank/DDBJ databases">
        <title>The genome of an arbuscular mycorrhizal fungus provides insights into the evolution of the oldest plant symbiosis.</title>
        <authorList>
            <consortium name="DOE Joint Genome Institute"/>
            <person name="Tisserant E."/>
            <person name="Malbreil M."/>
            <person name="Kuo A."/>
            <person name="Kohler A."/>
            <person name="Symeonidi A."/>
            <person name="Balestrini R."/>
            <person name="Charron P."/>
            <person name="Duensing N."/>
            <person name="Frei-dit-Frey N."/>
            <person name="Gianinazzi-Pearson V."/>
            <person name="Gilbert B."/>
            <person name="Handa Y."/>
            <person name="Hijri M."/>
            <person name="Kaul R."/>
            <person name="Kawaguchi M."/>
            <person name="Krajinski F."/>
            <person name="Lammers P."/>
            <person name="Lapierre D."/>
            <person name="Masclaux F.G."/>
            <person name="Murat C."/>
            <person name="Morin E."/>
            <person name="Ndikumana S."/>
            <person name="Pagni M."/>
            <person name="Petitpierre D."/>
            <person name="Requena N."/>
            <person name="Rosikiewicz P."/>
            <person name="Riley R."/>
            <person name="Saito K."/>
            <person name="San Clemente H."/>
            <person name="Shapiro H."/>
            <person name="van Tuinen D."/>
            <person name="Becard G."/>
            <person name="Bonfante P."/>
            <person name="Paszkowski U."/>
            <person name="Shachar-Hill Y."/>
            <person name="Young J.P."/>
            <person name="Sanders I.R."/>
            <person name="Henrissat B."/>
            <person name="Rensing S.A."/>
            <person name="Grigoriev I.V."/>
            <person name="Corradi N."/>
            <person name="Roux C."/>
            <person name="Martin F."/>
        </authorList>
    </citation>
    <scope>NUCLEOTIDE SEQUENCE</scope>
    <source>
        <strain evidence="1">DAOM 197198</strain>
    </source>
</reference>
<dbReference type="AlphaFoldDB" id="U9TE22"/>
<organism evidence="1">
    <name type="scientific">Rhizophagus irregularis (strain DAOM 181602 / DAOM 197198 / MUCL 43194)</name>
    <name type="common">Arbuscular mycorrhizal fungus</name>
    <name type="synonym">Glomus intraradices</name>
    <dbReference type="NCBI Taxonomy" id="747089"/>
    <lineage>
        <taxon>Eukaryota</taxon>
        <taxon>Fungi</taxon>
        <taxon>Fungi incertae sedis</taxon>
        <taxon>Mucoromycota</taxon>
        <taxon>Glomeromycotina</taxon>
        <taxon>Glomeromycetes</taxon>
        <taxon>Glomerales</taxon>
        <taxon>Glomeraceae</taxon>
        <taxon>Rhizophagus</taxon>
    </lineage>
</organism>
<sequence length="65" mass="7855">MKKFRNFYEVTWIGNRFEICIITDNHPSNYELPALKFFFETMNYKFDSLSVITDIKIRLPLPMNC</sequence>
<protein>
    <submittedName>
        <fullName evidence="1">Uncharacterized protein</fullName>
    </submittedName>
</protein>
<name>U9TE22_RHIID</name>
<gene>
    <name evidence="1" type="ORF">GLOINDRAFT_337904</name>
</gene>
<proteinExistence type="predicted"/>
<evidence type="ECO:0000313" key="1">
    <source>
        <dbReference type="EMBL" id="ESA01596.1"/>
    </source>
</evidence>
<accession>U9TE22</accession>
<dbReference type="EMBL" id="KI296331">
    <property type="protein sequence ID" value="ESA01596.1"/>
    <property type="molecule type" value="Genomic_DNA"/>
</dbReference>
<dbReference type="HOGENOM" id="CLU_2850852_0_0_1"/>